<reference evidence="3" key="1">
    <citation type="journal article" date="2022" name="Int. J. Mol. Sci.">
        <title>Draft Genome of Tanacetum Coccineum: Genomic Comparison of Closely Related Tanacetum-Family Plants.</title>
        <authorList>
            <person name="Yamashiro T."/>
            <person name="Shiraishi A."/>
            <person name="Nakayama K."/>
            <person name="Satake H."/>
        </authorList>
    </citation>
    <scope>NUCLEOTIDE SEQUENCE</scope>
</reference>
<dbReference type="Gene3D" id="2.40.70.10">
    <property type="entry name" value="Acid Proteases"/>
    <property type="match status" value="1"/>
</dbReference>
<feature type="domain" description="Reverse transcriptase/retrotransposon-derived protein RNase H-like" evidence="2">
    <location>
        <begin position="13"/>
        <end position="58"/>
    </location>
</feature>
<gene>
    <name evidence="3" type="ORF">Tco_0821166</name>
</gene>
<accession>A0ABQ5AEM9</accession>
<organism evidence="3 4">
    <name type="scientific">Tanacetum coccineum</name>
    <dbReference type="NCBI Taxonomy" id="301880"/>
    <lineage>
        <taxon>Eukaryota</taxon>
        <taxon>Viridiplantae</taxon>
        <taxon>Streptophyta</taxon>
        <taxon>Embryophyta</taxon>
        <taxon>Tracheophyta</taxon>
        <taxon>Spermatophyta</taxon>
        <taxon>Magnoliopsida</taxon>
        <taxon>eudicotyledons</taxon>
        <taxon>Gunneridae</taxon>
        <taxon>Pentapetalae</taxon>
        <taxon>asterids</taxon>
        <taxon>campanulids</taxon>
        <taxon>Asterales</taxon>
        <taxon>Asteraceae</taxon>
        <taxon>Asteroideae</taxon>
        <taxon>Anthemideae</taxon>
        <taxon>Anthemidinae</taxon>
        <taxon>Tanacetum</taxon>
    </lineage>
</organism>
<evidence type="ECO:0000256" key="1">
    <source>
        <dbReference type="SAM" id="MobiDB-lite"/>
    </source>
</evidence>
<evidence type="ECO:0000313" key="3">
    <source>
        <dbReference type="EMBL" id="GJS99996.1"/>
    </source>
</evidence>
<proteinExistence type="predicted"/>
<dbReference type="CDD" id="cd00303">
    <property type="entry name" value="retropepsin_like"/>
    <property type="match status" value="1"/>
</dbReference>
<dbReference type="PANTHER" id="PTHR33067:SF9">
    <property type="entry name" value="RNA-DIRECTED DNA POLYMERASE"/>
    <property type="match status" value="1"/>
</dbReference>
<reference evidence="3" key="2">
    <citation type="submission" date="2022-01" db="EMBL/GenBank/DDBJ databases">
        <authorList>
            <person name="Yamashiro T."/>
            <person name="Shiraishi A."/>
            <person name="Satake H."/>
            <person name="Nakayama K."/>
        </authorList>
    </citation>
    <scope>NUCLEOTIDE SEQUENCE</scope>
</reference>
<dbReference type="InterPro" id="IPR043502">
    <property type="entry name" value="DNA/RNA_pol_sf"/>
</dbReference>
<evidence type="ECO:0000313" key="4">
    <source>
        <dbReference type="Proteomes" id="UP001151760"/>
    </source>
</evidence>
<dbReference type="EMBL" id="BQNB010012161">
    <property type="protein sequence ID" value="GJS99996.1"/>
    <property type="molecule type" value="Genomic_DNA"/>
</dbReference>
<evidence type="ECO:0000259" key="2">
    <source>
        <dbReference type="Pfam" id="PF17919"/>
    </source>
</evidence>
<sequence length="838" mass="93827">MTQLLVKDTPFNFSEECIQAFDTLKRELAQAPDMIKPDWSLPFEIMCDANDYVVGAIHDKKGAKNLAADHQDHINFLLKGSRPAPLSSSTHNPQAYVNAAHSSSHPKNQNESPILNSFAFHERTGPSPQPQALGTTFEARVRDYMAAHTERMERFENAIFKQREEINGRMTEMFRLLKELTTSKTLEKVLIREEAKFPVTKNVNSISLAREEEERSDKTDVTPGNTEMPTKIKIPVKEVKMNNEAKCEPIKMAEEEETAEVPSSQPVEYYLKHDINKKLIEGLVDNHRFNDFLSRARAGKTKRKTYNISPKGPVYDAILRKRITRKEDIGGNFEIPCNIGGQKGINALVDQGSDVNVMPYTTYMKLTDERPAETDIRLSLASHSYIYPLGIADDVLVDVAEHVYPVDFVILDIKEDEKRPFILGTPFLTTAKAVIKFDKGTITLRSGKSKISFHRIPESSCKIEKGVKNDIEPIAPIMTVNRLVLEWEERIKLHLEKEMKFNQWRSNNFKSKHPAPVKVEGGMDDEGEVTLYCDEMLSLESLRNFMGMYSWRDDLKPVFACSFSINKQTMSLIVATANKEQQGGDLFTSILQGGDGGACKLLEWLLDLSDIGSPGVDGPPIMPDDPYTYVVASFQAPPSLDYVPSPEEPQAPLPLDFGLEPVYPEFMPPNDQILPAEEQPLPAAASHTTDSPGYVPESDPEEEPKEDDEDPEEDLADYPADRDDDDDEEEEEEPSGDDADDEDEDEDEDNEEDEEDPASADSVPPVHRMTARIFIRDEPSISLPPRKEVERLLALTTPPPSPLTPLSSPLPQIPYPLLSASPLASVLPASPSASPIRP</sequence>
<dbReference type="InterPro" id="IPR021109">
    <property type="entry name" value="Peptidase_aspartic_dom_sf"/>
</dbReference>
<feature type="region of interest" description="Disordered" evidence="1">
    <location>
        <begin position="682"/>
        <end position="769"/>
    </location>
</feature>
<protein>
    <submittedName>
        <fullName evidence="3">MAK10-like protein</fullName>
    </submittedName>
</protein>
<keyword evidence="4" id="KW-1185">Reference proteome</keyword>
<dbReference type="InterPro" id="IPR041577">
    <property type="entry name" value="RT_RNaseH_2"/>
</dbReference>
<comment type="caution">
    <text evidence="3">The sequence shown here is derived from an EMBL/GenBank/DDBJ whole genome shotgun (WGS) entry which is preliminary data.</text>
</comment>
<dbReference type="PANTHER" id="PTHR33067">
    <property type="entry name" value="RNA-DIRECTED DNA POLYMERASE-RELATED"/>
    <property type="match status" value="1"/>
</dbReference>
<name>A0ABQ5AEM9_9ASTR</name>
<dbReference type="SUPFAM" id="SSF56672">
    <property type="entry name" value="DNA/RNA polymerases"/>
    <property type="match status" value="1"/>
</dbReference>
<feature type="compositionally biased region" description="Acidic residues" evidence="1">
    <location>
        <begin position="698"/>
        <end position="758"/>
    </location>
</feature>
<dbReference type="Proteomes" id="UP001151760">
    <property type="component" value="Unassembled WGS sequence"/>
</dbReference>
<feature type="non-terminal residue" evidence="3">
    <location>
        <position position="838"/>
    </location>
</feature>
<dbReference type="Pfam" id="PF17919">
    <property type="entry name" value="RT_RNaseH_2"/>
    <property type="match status" value="1"/>
</dbReference>